<dbReference type="PANTHER" id="PTHR30373:SF2">
    <property type="entry name" value="UPF0603 PROTEIN YGCG"/>
    <property type="match status" value="1"/>
</dbReference>
<dbReference type="Pfam" id="PF04536">
    <property type="entry name" value="TPM_phosphatase"/>
    <property type="match status" value="1"/>
</dbReference>
<evidence type="ECO:0000259" key="3">
    <source>
        <dbReference type="Pfam" id="PF04536"/>
    </source>
</evidence>
<dbReference type="PROSITE" id="PS51257">
    <property type="entry name" value="PROKAR_LIPOPROTEIN"/>
    <property type="match status" value="1"/>
</dbReference>
<reference evidence="4 5" key="1">
    <citation type="submission" date="2018-05" db="EMBL/GenBank/DDBJ databases">
        <title>Chitinophaga sp. nov., isolated from rhizosphere soil of Alhagi.</title>
        <authorList>
            <person name="Liu Y."/>
        </authorList>
    </citation>
    <scope>NUCLEOTIDE SEQUENCE [LARGE SCALE GENOMIC DNA]</scope>
    <source>
        <strain evidence="4 5">T22</strain>
    </source>
</reference>
<dbReference type="Gene3D" id="3.10.310.50">
    <property type="match status" value="1"/>
</dbReference>
<protein>
    <submittedName>
        <fullName evidence="4">Methanol dehydrogenase</fullName>
    </submittedName>
</protein>
<feature type="domain" description="TPM" evidence="3">
    <location>
        <begin position="40"/>
        <end position="163"/>
    </location>
</feature>
<feature type="signal peptide" evidence="2">
    <location>
        <begin position="1"/>
        <end position="21"/>
    </location>
</feature>
<dbReference type="Proteomes" id="UP000246099">
    <property type="component" value="Chromosome"/>
</dbReference>
<evidence type="ECO:0000256" key="1">
    <source>
        <dbReference type="SAM" id="Phobius"/>
    </source>
</evidence>
<keyword evidence="5" id="KW-1185">Reference proteome</keyword>
<feature type="transmembrane region" description="Helical" evidence="1">
    <location>
        <begin position="180"/>
        <end position="198"/>
    </location>
</feature>
<evidence type="ECO:0000256" key="2">
    <source>
        <dbReference type="SAM" id="SignalP"/>
    </source>
</evidence>
<accession>A0ABM6WDU2</accession>
<organism evidence="4 5">
    <name type="scientific">Chitinophaga alhagiae</name>
    <dbReference type="NCBI Taxonomy" id="2203219"/>
    <lineage>
        <taxon>Bacteria</taxon>
        <taxon>Pseudomonadati</taxon>
        <taxon>Bacteroidota</taxon>
        <taxon>Chitinophagia</taxon>
        <taxon>Chitinophagales</taxon>
        <taxon>Chitinophagaceae</taxon>
        <taxon>Chitinophaga</taxon>
    </lineage>
</organism>
<keyword evidence="1" id="KW-0472">Membrane</keyword>
<dbReference type="EMBL" id="CP029600">
    <property type="protein sequence ID" value="AWO02136.1"/>
    <property type="molecule type" value="Genomic_DNA"/>
</dbReference>
<evidence type="ECO:0000313" key="5">
    <source>
        <dbReference type="Proteomes" id="UP000246099"/>
    </source>
</evidence>
<keyword evidence="2" id="KW-0732">Signal</keyword>
<feature type="chain" id="PRO_5045822448" evidence="2">
    <location>
        <begin position="22"/>
        <end position="274"/>
    </location>
</feature>
<evidence type="ECO:0000313" key="4">
    <source>
        <dbReference type="EMBL" id="AWO02136.1"/>
    </source>
</evidence>
<sequence>MKFFRWLILWSVILIGCSAIAQDFPGGRDFPARPNPPRLVNDYAHVLLQSETNELERKLVAYDDSTSSQIAIVLVNTTGEYDDFDYALQIFRDWGIGQKKKNNGILIFAAIKDRRVRIITGDGLEGAVPDAIAWGIIDKIIKPAFREEHYYQGLDAAADALVKAAAGEYTGVPRSKPGPGGGNILGIIIIIIILLVLFGRGGGGGGRGGGRVISRRGDSVFGGILGGIIGSSLGRGGGGFGGGFGGGGGGGFGGGGFGGFGGGSSSGGGAGGSW</sequence>
<name>A0ABM6WDU2_9BACT</name>
<proteinExistence type="predicted"/>
<keyword evidence="1" id="KW-1133">Transmembrane helix</keyword>
<gene>
    <name evidence="4" type="ORF">DLD77_10745</name>
</gene>
<keyword evidence="1" id="KW-0812">Transmembrane</keyword>
<dbReference type="RefSeq" id="WP_119078341.1">
    <property type="nucleotide sequence ID" value="NZ_CP029600.1"/>
</dbReference>
<dbReference type="PANTHER" id="PTHR30373">
    <property type="entry name" value="UPF0603 PROTEIN YGCG"/>
    <property type="match status" value="1"/>
</dbReference>
<dbReference type="InterPro" id="IPR007621">
    <property type="entry name" value="TPM_dom"/>
</dbReference>